<evidence type="ECO:0000259" key="2">
    <source>
        <dbReference type="PROSITE" id="PS51462"/>
    </source>
</evidence>
<evidence type="ECO:0000313" key="3">
    <source>
        <dbReference type="EMBL" id="HIT41500.1"/>
    </source>
</evidence>
<comment type="similarity">
    <text evidence="1">Belongs to the Nudix hydrolase family.</text>
</comment>
<dbReference type="AlphaFoldDB" id="A0A9D1KFA7"/>
<accession>A0A9D1KFA7</accession>
<keyword evidence="3" id="KW-0378">Hydrolase</keyword>
<dbReference type="PROSITE" id="PS51462">
    <property type="entry name" value="NUDIX"/>
    <property type="match status" value="1"/>
</dbReference>
<dbReference type="Proteomes" id="UP000886860">
    <property type="component" value="Unassembled WGS sequence"/>
</dbReference>
<dbReference type="GO" id="GO:0016787">
    <property type="term" value="F:hydrolase activity"/>
    <property type="evidence" value="ECO:0007669"/>
    <property type="project" value="UniProtKB-KW"/>
</dbReference>
<protein>
    <submittedName>
        <fullName evidence="3">NUDIX hydrolase</fullName>
    </submittedName>
</protein>
<dbReference type="EMBL" id="DVKS01000086">
    <property type="protein sequence ID" value="HIT41500.1"/>
    <property type="molecule type" value="Genomic_DNA"/>
</dbReference>
<feature type="domain" description="Nudix hydrolase" evidence="2">
    <location>
        <begin position="51"/>
        <end position="192"/>
    </location>
</feature>
<gene>
    <name evidence="3" type="ORF">IAB60_05235</name>
</gene>
<dbReference type="Pfam" id="PF00293">
    <property type="entry name" value="NUDIX"/>
    <property type="match status" value="1"/>
</dbReference>
<comment type="caution">
    <text evidence="3">The sequence shown here is derived from an EMBL/GenBank/DDBJ whole genome shotgun (WGS) entry which is preliminary data.</text>
</comment>
<dbReference type="PANTHER" id="PTHR43736">
    <property type="entry name" value="ADP-RIBOSE PYROPHOSPHATASE"/>
    <property type="match status" value="1"/>
</dbReference>
<dbReference type="InterPro" id="IPR015797">
    <property type="entry name" value="NUDIX_hydrolase-like_dom_sf"/>
</dbReference>
<proteinExistence type="inferred from homology"/>
<sequence length="196" mass="22708">MKQENQEGQLKNLIRQIRQYKPCCFQEEEDRDVILEALLREPDILLRENRLAHMSASAWVVNRERTKVLMAYHNLYDSWSWLGGHADGEGNLLDVALREVREESGIVHVRPVSEEIFSLEVLTVDGHEKKGKYVSSHLHLNVTYLLEADEADPLQRKPDENSGVAWFGLDEAVAASSEPWFQERIYRKLNKKVRAL</sequence>
<dbReference type="CDD" id="cd03674">
    <property type="entry name" value="NUDIX_Hydrolase"/>
    <property type="match status" value="1"/>
</dbReference>
<reference evidence="3" key="2">
    <citation type="journal article" date="2021" name="PeerJ">
        <title>Extensive microbial diversity within the chicken gut microbiome revealed by metagenomics and culture.</title>
        <authorList>
            <person name="Gilroy R."/>
            <person name="Ravi A."/>
            <person name="Getino M."/>
            <person name="Pursley I."/>
            <person name="Horton D.L."/>
            <person name="Alikhan N.F."/>
            <person name="Baker D."/>
            <person name="Gharbi K."/>
            <person name="Hall N."/>
            <person name="Watson M."/>
            <person name="Adriaenssens E.M."/>
            <person name="Foster-Nyarko E."/>
            <person name="Jarju S."/>
            <person name="Secka A."/>
            <person name="Antonio M."/>
            <person name="Oren A."/>
            <person name="Chaudhuri R.R."/>
            <person name="La Ragione R."/>
            <person name="Hildebrand F."/>
            <person name="Pallen M.J."/>
        </authorList>
    </citation>
    <scope>NUCLEOTIDE SEQUENCE</scope>
    <source>
        <strain evidence="3">CHK123-3438</strain>
    </source>
</reference>
<dbReference type="Gene3D" id="3.90.79.10">
    <property type="entry name" value="Nucleoside Triphosphate Pyrophosphohydrolase"/>
    <property type="match status" value="1"/>
</dbReference>
<dbReference type="PANTHER" id="PTHR43736:SF1">
    <property type="entry name" value="DIHYDRONEOPTERIN TRIPHOSPHATE DIPHOSPHATASE"/>
    <property type="match status" value="1"/>
</dbReference>
<reference evidence="3" key="1">
    <citation type="submission" date="2020-10" db="EMBL/GenBank/DDBJ databases">
        <authorList>
            <person name="Gilroy R."/>
        </authorList>
    </citation>
    <scope>NUCLEOTIDE SEQUENCE</scope>
    <source>
        <strain evidence="3">CHK123-3438</strain>
    </source>
</reference>
<dbReference type="InterPro" id="IPR000086">
    <property type="entry name" value="NUDIX_hydrolase_dom"/>
</dbReference>
<dbReference type="SUPFAM" id="SSF55811">
    <property type="entry name" value="Nudix"/>
    <property type="match status" value="1"/>
</dbReference>
<evidence type="ECO:0000313" key="4">
    <source>
        <dbReference type="Proteomes" id="UP000886860"/>
    </source>
</evidence>
<name>A0A9D1KFA7_9FIRM</name>
<evidence type="ECO:0000256" key="1">
    <source>
        <dbReference type="ARBA" id="ARBA00005582"/>
    </source>
</evidence>
<organism evidence="3 4">
    <name type="scientific">Candidatus Caccovicinus merdipullorum</name>
    <dbReference type="NCBI Taxonomy" id="2840724"/>
    <lineage>
        <taxon>Bacteria</taxon>
        <taxon>Bacillati</taxon>
        <taxon>Bacillota</taxon>
        <taxon>Clostridia</taxon>
        <taxon>Eubacteriales</taxon>
        <taxon>Candidatus Caccovicinus</taxon>
    </lineage>
</organism>